<accession>A0A1X3JFL2</accession>
<evidence type="ECO:0000313" key="2">
    <source>
        <dbReference type="Proteomes" id="UP000193045"/>
    </source>
</evidence>
<evidence type="ECO:0000313" key="1">
    <source>
        <dbReference type="EMBL" id="OSL07363.1"/>
    </source>
</evidence>
<dbReference type="RefSeq" id="WP_000735922.1">
    <property type="nucleotide sequence ID" value="NZ_ADJB01000062.1"/>
</dbReference>
<proteinExistence type="predicted"/>
<dbReference type="Proteomes" id="UP000193045">
    <property type="component" value="Unassembled WGS sequence"/>
</dbReference>
<reference evidence="1 2" key="1">
    <citation type="submission" date="2010-04" db="EMBL/GenBank/DDBJ databases">
        <title>The Genome Sequence of Escherichia coli H386.</title>
        <authorList>
            <consortium name="The Broad Institute Genome Sequencing Platform"/>
            <consortium name="The Broad Institute Genome Sequencing Center for Infectious Disease"/>
            <person name="Feldgarden M."/>
            <person name="Gordon D.M."/>
            <person name="Johnson J.R."/>
            <person name="Johnston B.D."/>
            <person name="Young S."/>
            <person name="Zeng Q."/>
            <person name="Koehrsen M."/>
            <person name="Alvarado L."/>
            <person name="Berlin A.M."/>
            <person name="Borenstein D."/>
            <person name="Chapman S.B."/>
            <person name="Chen Z."/>
            <person name="Engels R."/>
            <person name="Freedman E."/>
            <person name="Gellesch M."/>
            <person name="Goldberg J."/>
            <person name="Griggs A."/>
            <person name="Gujja S."/>
            <person name="Heilman E.R."/>
            <person name="Heiman D.I."/>
            <person name="Hepburn T.A."/>
            <person name="Howarth C."/>
            <person name="Jen D."/>
            <person name="Larson L."/>
            <person name="Mehta T."/>
            <person name="Park D."/>
            <person name="Pearson M."/>
            <person name="Richards J."/>
            <person name="Roberts A."/>
            <person name="Saif S."/>
            <person name="Shea T.D."/>
            <person name="Shenoy N."/>
            <person name="Sisk P."/>
            <person name="Stolte C."/>
            <person name="Sykes S.N."/>
            <person name="Walk T."/>
            <person name="White J."/>
            <person name="Yandava C."/>
            <person name="Haas B."/>
            <person name="Henn M.R."/>
            <person name="Nusbaum C."/>
            <person name="Birren B."/>
        </authorList>
    </citation>
    <scope>NUCLEOTIDE SEQUENCE [LARGE SCALE GENOMIC DNA]</scope>
    <source>
        <strain evidence="1 2">H386</strain>
    </source>
</reference>
<gene>
    <name evidence="1" type="ORF">ECVG_04397</name>
</gene>
<protein>
    <submittedName>
        <fullName evidence="1">Uncharacterized protein</fullName>
    </submittedName>
</protein>
<sequence length="266" mass="31271">MKKLPGSLEIKLHERLSKNDILNVLAEQMTMLEETFGVEEFKLYSFLECYIDSKKQALYDHVGNGIVSSLNLDSQDNIENTSKLVRKENDRRIVSFDKKLHIEKIEKTVKNLQANNKYSHCALTTSVVPASSINAIIHSENIKLQEEKHKSYLIKKQREREEEERRAKEKELYERPLKEFINKKIRESGLSEMDFKRTISSSCDYLFSVSTKAKYFAEKPELFEKYRDERLIRFSIKRPDGKVGKVEIYTENGELIFEQYKTLKLV</sequence>
<comment type="caution">
    <text evidence="1">The sequence shown here is derived from an EMBL/GenBank/DDBJ whole genome shotgun (WGS) entry which is preliminary data.</text>
</comment>
<dbReference type="EMBL" id="ADJB01000062">
    <property type="protein sequence ID" value="OSL07363.1"/>
    <property type="molecule type" value="Genomic_DNA"/>
</dbReference>
<dbReference type="AlphaFoldDB" id="A0A1X3JFL2"/>
<name>A0A1X3JFL2_ECOLX</name>
<organism evidence="1 2">
    <name type="scientific">Escherichia coli H386</name>
    <dbReference type="NCBI Taxonomy" id="656397"/>
    <lineage>
        <taxon>Bacteria</taxon>
        <taxon>Pseudomonadati</taxon>
        <taxon>Pseudomonadota</taxon>
        <taxon>Gammaproteobacteria</taxon>
        <taxon>Enterobacterales</taxon>
        <taxon>Enterobacteriaceae</taxon>
        <taxon>Escherichia</taxon>
    </lineage>
</organism>